<dbReference type="SMART" id="SM00419">
    <property type="entry name" value="HTH_CRP"/>
    <property type="match status" value="1"/>
</dbReference>
<dbReference type="AlphaFoldDB" id="A0A853FX80"/>
<sequence length="244" mass="26448">MTKATSPSRSAIRPPQVVSAHDVIKATRWFESLPDEVLAAFASRAYVLSLERGALLTRKGEHPPGVGILISGAICASTVSLEGHEFTLSMTEFDGIIGLAAALDGKPSLRDSRVLSAAKVLIIPRPDFLAVLDQYPASYKCFSHALCDRIRTANRIIDELALLSLRQRLARLLDMLVDTASGNEAASPGLIVQTQDELAHLLGVSRHAVNRELKRMEQAGMLQVGYGNIQITDRGLLSQIIVQD</sequence>
<dbReference type="InterPro" id="IPR014710">
    <property type="entry name" value="RmlC-like_jellyroll"/>
</dbReference>
<dbReference type="InterPro" id="IPR036390">
    <property type="entry name" value="WH_DNA-bd_sf"/>
</dbReference>
<evidence type="ECO:0000259" key="5">
    <source>
        <dbReference type="PROSITE" id="PS51063"/>
    </source>
</evidence>
<dbReference type="Pfam" id="PF00027">
    <property type="entry name" value="cNMP_binding"/>
    <property type="match status" value="1"/>
</dbReference>
<dbReference type="PROSITE" id="PS51063">
    <property type="entry name" value="HTH_CRP_2"/>
    <property type="match status" value="1"/>
</dbReference>
<keyword evidence="2" id="KW-0238">DNA-binding</keyword>
<dbReference type="Pfam" id="PF13545">
    <property type="entry name" value="HTH_Crp_2"/>
    <property type="match status" value="1"/>
</dbReference>
<dbReference type="SUPFAM" id="SSF51206">
    <property type="entry name" value="cAMP-binding domain-like"/>
    <property type="match status" value="1"/>
</dbReference>
<dbReference type="Gene3D" id="1.10.10.10">
    <property type="entry name" value="Winged helix-like DNA-binding domain superfamily/Winged helix DNA-binding domain"/>
    <property type="match status" value="1"/>
</dbReference>
<dbReference type="GO" id="GO:0003700">
    <property type="term" value="F:DNA-binding transcription factor activity"/>
    <property type="evidence" value="ECO:0007669"/>
    <property type="project" value="TreeGrafter"/>
</dbReference>
<dbReference type="GO" id="GO:0005829">
    <property type="term" value="C:cytosol"/>
    <property type="evidence" value="ECO:0007669"/>
    <property type="project" value="TreeGrafter"/>
</dbReference>
<evidence type="ECO:0000313" key="7">
    <source>
        <dbReference type="Proteomes" id="UP000559809"/>
    </source>
</evidence>
<evidence type="ECO:0000256" key="3">
    <source>
        <dbReference type="ARBA" id="ARBA00023163"/>
    </source>
</evidence>
<accession>A0A853FX80</accession>
<dbReference type="Proteomes" id="UP000559809">
    <property type="component" value="Unassembled WGS sequence"/>
</dbReference>
<evidence type="ECO:0000259" key="4">
    <source>
        <dbReference type="PROSITE" id="PS50042"/>
    </source>
</evidence>
<dbReference type="InterPro" id="IPR018490">
    <property type="entry name" value="cNMP-bd_dom_sf"/>
</dbReference>
<evidence type="ECO:0000256" key="2">
    <source>
        <dbReference type="ARBA" id="ARBA00023125"/>
    </source>
</evidence>
<comment type="caution">
    <text evidence="6">The sequence shown here is derived from an EMBL/GenBank/DDBJ whole genome shotgun (WGS) entry which is preliminary data.</text>
</comment>
<dbReference type="EMBL" id="JACCEM010000004">
    <property type="protein sequence ID" value="NYT49438.1"/>
    <property type="molecule type" value="Genomic_DNA"/>
</dbReference>
<feature type="domain" description="Cyclic nucleotide-binding" evidence="4">
    <location>
        <begin position="29"/>
        <end position="132"/>
    </location>
</feature>
<feature type="domain" description="HTH crp-type" evidence="5">
    <location>
        <begin position="163"/>
        <end position="235"/>
    </location>
</feature>
<dbReference type="CDD" id="cd00038">
    <property type="entry name" value="CAP_ED"/>
    <property type="match status" value="1"/>
</dbReference>
<organism evidence="6 7">
    <name type="scientific">Parapusillimonas granuli</name>
    <dbReference type="NCBI Taxonomy" id="380911"/>
    <lineage>
        <taxon>Bacteria</taxon>
        <taxon>Pseudomonadati</taxon>
        <taxon>Pseudomonadota</taxon>
        <taxon>Betaproteobacteria</taxon>
        <taxon>Burkholderiales</taxon>
        <taxon>Alcaligenaceae</taxon>
        <taxon>Parapusillimonas</taxon>
    </lineage>
</organism>
<dbReference type="Gene3D" id="2.60.120.10">
    <property type="entry name" value="Jelly Rolls"/>
    <property type="match status" value="1"/>
</dbReference>
<keyword evidence="1" id="KW-0805">Transcription regulation</keyword>
<keyword evidence="7" id="KW-1185">Reference proteome</keyword>
<gene>
    <name evidence="6" type="ORF">H0A72_08970</name>
</gene>
<proteinExistence type="predicted"/>
<dbReference type="InterPro" id="IPR000595">
    <property type="entry name" value="cNMP-bd_dom"/>
</dbReference>
<dbReference type="PANTHER" id="PTHR24567">
    <property type="entry name" value="CRP FAMILY TRANSCRIPTIONAL REGULATORY PROTEIN"/>
    <property type="match status" value="1"/>
</dbReference>
<name>A0A853FX80_9BURK</name>
<dbReference type="GO" id="GO:0003677">
    <property type="term" value="F:DNA binding"/>
    <property type="evidence" value="ECO:0007669"/>
    <property type="project" value="UniProtKB-KW"/>
</dbReference>
<dbReference type="InterPro" id="IPR036388">
    <property type="entry name" value="WH-like_DNA-bd_sf"/>
</dbReference>
<reference evidence="6 7" key="1">
    <citation type="submission" date="2020-07" db="EMBL/GenBank/DDBJ databases">
        <title>Taxonomic revisions and descriptions of new bacterial species based on genomic comparisons in the high-G+C-content subgroup of the family Alcaligenaceae.</title>
        <authorList>
            <person name="Szabo A."/>
            <person name="Felfoldi T."/>
        </authorList>
    </citation>
    <scope>NUCLEOTIDE SEQUENCE [LARGE SCALE GENOMIC DNA]</scope>
    <source>
        <strain evidence="6 7">LMG 24012</strain>
    </source>
</reference>
<dbReference type="SUPFAM" id="SSF46785">
    <property type="entry name" value="Winged helix' DNA-binding domain"/>
    <property type="match status" value="1"/>
</dbReference>
<dbReference type="RefSeq" id="WP_180154732.1">
    <property type="nucleotide sequence ID" value="NZ_JACCEM010000004.1"/>
</dbReference>
<dbReference type="PANTHER" id="PTHR24567:SF74">
    <property type="entry name" value="HTH-TYPE TRANSCRIPTIONAL REGULATOR ARCR"/>
    <property type="match status" value="1"/>
</dbReference>
<protein>
    <submittedName>
        <fullName evidence="6">Crp/Fnr family transcriptional regulator</fullName>
    </submittedName>
</protein>
<evidence type="ECO:0000313" key="6">
    <source>
        <dbReference type="EMBL" id="NYT49438.1"/>
    </source>
</evidence>
<dbReference type="InterPro" id="IPR050397">
    <property type="entry name" value="Env_Response_Regulators"/>
</dbReference>
<keyword evidence="3" id="KW-0804">Transcription</keyword>
<dbReference type="InterPro" id="IPR012318">
    <property type="entry name" value="HTH_CRP"/>
</dbReference>
<evidence type="ECO:0000256" key="1">
    <source>
        <dbReference type="ARBA" id="ARBA00023015"/>
    </source>
</evidence>
<dbReference type="PROSITE" id="PS50042">
    <property type="entry name" value="CNMP_BINDING_3"/>
    <property type="match status" value="1"/>
</dbReference>